<accession>A0AB34JXQ5</accession>
<dbReference type="CDD" id="cd16653">
    <property type="entry name" value="RING-like_Rtf2"/>
    <property type="match status" value="1"/>
</dbReference>
<sequence>MVKARGARLRLRGGGGDGGVYPLTHAELQWMTPSGMGEGGRGHNMAWTHQWKGKVEEDALRIDRAKTCAASRQALQRPVAVCDLGYLLNKEATIELIVRKAMPEHVSHIKGLKDLYDATLHDNPTFNPSDSHKQGADDDEFPYHCPIAHIPMNGRFPFVFIRSSGHVVSERALKQIGGATCPVTEVPLTEDDIVPINGTDEQREELRAKAAARKAALKEAKKAMKQVAASSTSVATGAEGAPRSEEKGSMKPPVSRPEKTAAATSGAKLAKPAAKDAQGERGPAAPGKRTREWEAVVAQKAAASSAYKSLFLSEADKKRLNEQTAANFCARGTTPRYSS</sequence>
<proteinExistence type="inferred from homology"/>
<evidence type="ECO:0000313" key="3">
    <source>
        <dbReference type="EMBL" id="KAL1527084.1"/>
    </source>
</evidence>
<dbReference type="Pfam" id="PF04641">
    <property type="entry name" value="Rtf2"/>
    <property type="match status" value="1"/>
</dbReference>
<dbReference type="PANTHER" id="PTHR12775">
    <property type="entry name" value="PROTEIN C20ORF43 HOMOLOG"/>
    <property type="match status" value="1"/>
</dbReference>
<dbReference type="GO" id="GO:0005634">
    <property type="term" value="C:nucleus"/>
    <property type="evidence" value="ECO:0007669"/>
    <property type="project" value="TreeGrafter"/>
</dbReference>
<reference evidence="3 4" key="1">
    <citation type="journal article" date="2024" name="Science">
        <title>Giant polyketide synthase enzymes in the biosynthesis of giant marine polyether toxins.</title>
        <authorList>
            <person name="Fallon T.R."/>
            <person name="Shende V.V."/>
            <person name="Wierzbicki I.H."/>
            <person name="Pendleton A.L."/>
            <person name="Watervoot N.F."/>
            <person name="Auber R.P."/>
            <person name="Gonzalez D.J."/>
            <person name="Wisecaver J.H."/>
            <person name="Moore B.S."/>
        </authorList>
    </citation>
    <scope>NUCLEOTIDE SEQUENCE [LARGE SCALE GENOMIC DNA]</scope>
    <source>
        <strain evidence="3 4">12B1</strain>
    </source>
</reference>
<gene>
    <name evidence="3" type="ORF">AB1Y20_015767</name>
</gene>
<keyword evidence="4" id="KW-1185">Reference proteome</keyword>
<dbReference type="GO" id="GO:0006274">
    <property type="term" value="P:DNA replication termination"/>
    <property type="evidence" value="ECO:0007669"/>
    <property type="project" value="TreeGrafter"/>
</dbReference>
<dbReference type="InterPro" id="IPR006735">
    <property type="entry name" value="Rtf2"/>
</dbReference>
<feature type="region of interest" description="Disordered" evidence="2">
    <location>
        <begin position="227"/>
        <end position="294"/>
    </location>
</feature>
<dbReference type="AlphaFoldDB" id="A0AB34JXQ5"/>
<protein>
    <recommendedName>
        <fullName evidence="5">Replication termination factor 2</fullName>
    </recommendedName>
</protein>
<evidence type="ECO:0008006" key="5">
    <source>
        <dbReference type="Google" id="ProtNLM"/>
    </source>
</evidence>
<feature type="compositionally biased region" description="Low complexity" evidence="2">
    <location>
        <begin position="227"/>
        <end position="241"/>
    </location>
</feature>
<dbReference type="InterPro" id="IPR027799">
    <property type="entry name" value="Rtf2_RING-finger"/>
</dbReference>
<name>A0AB34JXQ5_PRYPA</name>
<dbReference type="Proteomes" id="UP001515480">
    <property type="component" value="Unassembled WGS sequence"/>
</dbReference>
<organism evidence="3 4">
    <name type="scientific">Prymnesium parvum</name>
    <name type="common">Toxic golden alga</name>
    <dbReference type="NCBI Taxonomy" id="97485"/>
    <lineage>
        <taxon>Eukaryota</taxon>
        <taxon>Haptista</taxon>
        <taxon>Haptophyta</taxon>
        <taxon>Prymnesiophyceae</taxon>
        <taxon>Prymnesiales</taxon>
        <taxon>Prymnesiaceae</taxon>
        <taxon>Prymnesium</taxon>
    </lineage>
</organism>
<comment type="similarity">
    <text evidence="1">Belongs to the rtf2 family.</text>
</comment>
<evidence type="ECO:0000256" key="1">
    <source>
        <dbReference type="ARBA" id="ARBA00009885"/>
    </source>
</evidence>
<dbReference type="EMBL" id="JBGBPQ010000003">
    <property type="protein sequence ID" value="KAL1527084.1"/>
    <property type="molecule type" value="Genomic_DNA"/>
</dbReference>
<comment type="caution">
    <text evidence="3">The sequence shown here is derived from an EMBL/GenBank/DDBJ whole genome shotgun (WGS) entry which is preliminary data.</text>
</comment>
<evidence type="ECO:0000313" key="4">
    <source>
        <dbReference type="Proteomes" id="UP001515480"/>
    </source>
</evidence>
<dbReference type="PANTHER" id="PTHR12775:SF0">
    <property type="entry name" value="REPLICATION TERMINATION FACTOR 2"/>
    <property type="match status" value="1"/>
</dbReference>
<evidence type="ECO:0000256" key="2">
    <source>
        <dbReference type="SAM" id="MobiDB-lite"/>
    </source>
</evidence>